<dbReference type="EMBL" id="CAKMRJ010004445">
    <property type="protein sequence ID" value="CAH1435765.1"/>
    <property type="molecule type" value="Genomic_DNA"/>
</dbReference>
<reference evidence="7 8" key="1">
    <citation type="submission" date="2022-01" db="EMBL/GenBank/DDBJ databases">
        <authorList>
            <person name="Xiong W."/>
            <person name="Schranz E."/>
        </authorList>
    </citation>
    <scope>NUCLEOTIDE SEQUENCE [LARGE SCALE GENOMIC DNA]</scope>
</reference>
<dbReference type="AlphaFoldDB" id="A0AAU9NDL5"/>
<dbReference type="CDD" id="cd09272">
    <property type="entry name" value="RNase_HI_RT_Ty1"/>
    <property type="match status" value="1"/>
</dbReference>
<dbReference type="InterPro" id="IPR036397">
    <property type="entry name" value="RNaseH_sf"/>
</dbReference>
<evidence type="ECO:0000259" key="6">
    <source>
        <dbReference type="PROSITE" id="PS50994"/>
    </source>
</evidence>
<dbReference type="Pfam" id="PF22936">
    <property type="entry name" value="Pol_BBD"/>
    <property type="match status" value="1"/>
</dbReference>
<dbReference type="SUPFAM" id="SSF53098">
    <property type="entry name" value="Ribonuclease H-like"/>
    <property type="match status" value="1"/>
</dbReference>
<dbReference type="GO" id="GO:0006508">
    <property type="term" value="P:proteolysis"/>
    <property type="evidence" value="ECO:0007669"/>
    <property type="project" value="UniProtKB-KW"/>
</dbReference>
<evidence type="ECO:0000313" key="8">
    <source>
        <dbReference type="Proteomes" id="UP001157418"/>
    </source>
</evidence>
<dbReference type="Pfam" id="PF07727">
    <property type="entry name" value="RVT_2"/>
    <property type="match status" value="1"/>
</dbReference>
<organism evidence="7 8">
    <name type="scientific">Lactuca virosa</name>
    <dbReference type="NCBI Taxonomy" id="75947"/>
    <lineage>
        <taxon>Eukaryota</taxon>
        <taxon>Viridiplantae</taxon>
        <taxon>Streptophyta</taxon>
        <taxon>Embryophyta</taxon>
        <taxon>Tracheophyta</taxon>
        <taxon>Spermatophyta</taxon>
        <taxon>Magnoliopsida</taxon>
        <taxon>eudicotyledons</taxon>
        <taxon>Gunneridae</taxon>
        <taxon>Pentapetalae</taxon>
        <taxon>asterids</taxon>
        <taxon>campanulids</taxon>
        <taxon>Asterales</taxon>
        <taxon>Asteraceae</taxon>
        <taxon>Cichorioideae</taxon>
        <taxon>Cichorieae</taxon>
        <taxon>Lactucinae</taxon>
        <taxon>Lactuca</taxon>
    </lineage>
</organism>
<dbReference type="GO" id="GO:0046872">
    <property type="term" value="F:metal ion binding"/>
    <property type="evidence" value="ECO:0007669"/>
    <property type="project" value="UniProtKB-KW"/>
</dbReference>
<evidence type="ECO:0000256" key="4">
    <source>
        <dbReference type="ARBA" id="ARBA00022801"/>
    </source>
</evidence>
<keyword evidence="8" id="KW-1185">Reference proteome</keyword>
<dbReference type="PANTHER" id="PTHR42648:SF32">
    <property type="entry name" value="RIBONUCLEASE H-LIKE DOMAIN, GAG-PRE-INTEGRASE DOMAIN PROTEIN-RELATED"/>
    <property type="match status" value="1"/>
</dbReference>
<dbReference type="PROSITE" id="PS50994">
    <property type="entry name" value="INTEGRASE"/>
    <property type="match status" value="1"/>
</dbReference>
<proteinExistence type="predicted"/>
<dbReference type="InterPro" id="IPR057670">
    <property type="entry name" value="SH3_retrovirus"/>
</dbReference>
<dbReference type="InterPro" id="IPR012337">
    <property type="entry name" value="RNaseH-like_sf"/>
</dbReference>
<dbReference type="Gene3D" id="3.30.420.10">
    <property type="entry name" value="Ribonuclease H-like superfamily/Ribonuclease H"/>
    <property type="match status" value="1"/>
</dbReference>
<dbReference type="InterPro" id="IPR001584">
    <property type="entry name" value="Integrase_cat-core"/>
</dbReference>
<sequence length="1150" mass="129911">MIPLILQGQLRRNVVRPWYVDSGCSRHMTGDISQLSDIQSFNGGYVSFAGGDGGKITQRGTVTNGVLSFENVNFAPELKHSLLSVSQICDKGYSTHFTDKECMILKPGIVIPEEWILVKSKRDGNAYIIDMNSNIPEQVTCLFSKVSEQNAMLWHRRLGHANAKNLNRLAKNEMVRGLPVRDFITFEKCVSCAQGKHHRKPHLPKQVNSISQVLQLLHMDLFGPVNVLSINRSSYCLVVIDDFSRFTWVFFLSNKAGVADLIKKFIVMIEKQTNNQVKALRTDNGTEFKNAVLDHFCAEKGIVRQYSSAHTPQQNGVAERRNRTLKDAARTMLCDSKLPVFFWAEAINTACYVQNRVLINKAQMKTPYEILYGHKPSVSHFRVFGCPCTLLHLESNPKFNAKADDCYFIGYAARTAYRVYNKKTKQIVESYDVRWLEENETDARVGPDWLFDYTSLFKSLNVSSDGSNGSSSGSKIVSEDEDEEVVYRPPTVEGESSAPSEGESSAPPEGESSDQPDSPESKVQDGTPDADATPLTPIEREFMSRDASAVNPTFMELLFPEEIANEFVADPSNVDQSANDGGFNIHTLPVSLNDISQDIPSRIQRDHPIDNVIGQLGDGVKTRSQSGDVNACLYSCFISQIEPKNVDMALNEPSWVDAMHEELNQFEKLGVWKLVELPKGKRSLDTRWVYRNKQDDSGVIVRNKARLVVRGFRQVEGLDYTEVYAPVARLEAIRIFLAYASYMNFTVYQMDVKTAFLYGKVKEEIYVDQPPGFVNSKFPNHVYKLDKALYGLHQAPRAWYATLTKHLLEHGYSRGTIDQTLFIKHVGNDQILVQIYVDDIIFGSTSPQLCKEFEGVMKKRFEMSSLGEMTMFLGLQVKQNSTGILLHQAKYVEDILEKFGFQDAKPASTPMAERPLLNPDIDGESVDQTHYRSMIGSLMYLTASRPDIMFAVCQCARYQANPKLSHLIAVKRIFRYIKGSPKLGLWYPKNSEFDLYAFADSNYGGCELDRKSTSGGCQFLGDRLVSWQCKKQHTVSTSTAEAEYVAASACCSQVIWIQHQLLDYGLNYLETPIHCDNEAAIQITKNPVQHSKTKHIDIKIHFIRDCYERSLIRLEQVPTANNVADLFTKPFNKARFDVLVGFLKMIRFED</sequence>
<dbReference type="GO" id="GO:0015074">
    <property type="term" value="P:DNA integration"/>
    <property type="evidence" value="ECO:0007669"/>
    <property type="project" value="InterPro"/>
</dbReference>
<dbReference type="Pfam" id="PF25597">
    <property type="entry name" value="SH3_retrovirus"/>
    <property type="match status" value="1"/>
</dbReference>
<accession>A0AAU9NDL5</accession>
<dbReference type="GO" id="GO:0004190">
    <property type="term" value="F:aspartic-type endopeptidase activity"/>
    <property type="evidence" value="ECO:0007669"/>
    <property type="project" value="UniProtKB-KW"/>
</dbReference>
<keyword evidence="1" id="KW-0645">Protease</keyword>
<dbReference type="InterPro" id="IPR013103">
    <property type="entry name" value="RVT_2"/>
</dbReference>
<dbReference type="Pfam" id="PF00665">
    <property type="entry name" value="rve"/>
    <property type="match status" value="1"/>
</dbReference>
<evidence type="ECO:0000256" key="3">
    <source>
        <dbReference type="ARBA" id="ARBA00022750"/>
    </source>
</evidence>
<dbReference type="Pfam" id="PF13976">
    <property type="entry name" value="gag_pre-integrs"/>
    <property type="match status" value="1"/>
</dbReference>
<feature type="region of interest" description="Disordered" evidence="5">
    <location>
        <begin position="462"/>
        <end position="536"/>
    </location>
</feature>
<keyword evidence="2" id="KW-0479">Metal-binding</keyword>
<evidence type="ECO:0000256" key="5">
    <source>
        <dbReference type="SAM" id="MobiDB-lite"/>
    </source>
</evidence>
<evidence type="ECO:0000313" key="7">
    <source>
        <dbReference type="EMBL" id="CAH1435765.1"/>
    </source>
</evidence>
<feature type="compositionally biased region" description="Low complexity" evidence="5">
    <location>
        <begin position="463"/>
        <end position="474"/>
    </location>
</feature>
<dbReference type="Proteomes" id="UP001157418">
    <property type="component" value="Unassembled WGS sequence"/>
</dbReference>
<dbReference type="InterPro" id="IPR025724">
    <property type="entry name" value="GAG-pre-integrase_dom"/>
</dbReference>
<evidence type="ECO:0000256" key="2">
    <source>
        <dbReference type="ARBA" id="ARBA00022723"/>
    </source>
</evidence>
<keyword evidence="3" id="KW-0064">Aspartyl protease</keyword>
<dbReference type="SUPFAM" id="SSF56672">
    <property type="entry name" value="DNA/RNA polymerases"/>
    <property type="match status" value="1"/>
</dbReference>
<feature type="domain" description="Integrase catalytic" evidence="6">
    <location>
        <begin position="200"/>
        <end position="375"/>
    </location>
</feature>
<dbReference type="InterPro" id="IPR043502">
    <property type="entry name" value="DNA/RNA_pol_sf"/>
</dbReference>
<evidence type="ECO:0000256" key="1">
    <source>
        <dbReference type="ARBA" id="ARBA00022670"/>
    </source>
</evidence>
<protein>
    <recommendedName>
        <fullName evidence="6">Integrase catalytic domain-containing protein</fullName>
    </recommendedName>
</protein>
<feature type="compositionally biased region" description="Low complexity" evidence="5">
    <location>
        <begin position="493"/>
        <end position="510"/>
    </location>
</feature>
<dbReference type="InterPro" id="IPR039537">
    <property type="entry name" value="Retrotran_Ty1/copia-like"/>
</dbReference>
<comment type="caution">
    <text evidence="7">The sequence shown here is derived from an EMBL/GenBank/DDBJ whole genome shotgun (WGS) entry which is preliminary data.</text>
</comment>
<dbReference type="PANTHER" id="PTHR42648">
    <property type="entry name" value="TRANSPOSASE, PUTATIVE-RELATED"/>
    <property type="match status" value="1"/>
</dbReference>
<dbReference type="GO" id="GO:0003676">
    <property type="term" value="F:nucleic acid binding"/>
    <property type="evidence" value="ECO:0007669"/>
    <property type="project" value="InterPro"/>
</dbReference>
<gene>
    <name evidence="7" type="ORF">LVIROSA_LOCUS22179</name>
</gene>
<keyword evidence="4" id="KW-0378">Hydrolase</keyword>
<dbReference type="InterPro" id="IPR054722">
    <property type="entry name" value="PolX-like_BBD"/>
</dbReference>
<name>A0AAU9NDL5_9ASTR</name>